<dbReference type="PANTHER" id="PTHR21231:SF7">
    <property type="entry name" value="GPN-LOOP GTPASE 3"/>
    <property type="match status" value="1"/>
</dbReference>
<dbReference type="PANTHER" id="PTHR21231">
    <property type="entry name" value="XPA-BINDING PROTEIN 1-RELATED"/>
    <property type="match status" value="1"/>
</dbReference>
<dbReference type="EMBL" id="JQDR03005320">
    <property type="protein sequence ID" value="KAA0201615.1"/>
    <property type="molecule type" value="Genomic_DNA"/>
</dbReference>
<accession>A0A6A0H9D5</accession>
<dbReference type="Proteomes" id="UP000711488">
    <property type="component" value="Unassembled WGS sequence"/>
</dbReference>
<dbReference type="OMA" id="LYTHMTV"/>
<sequence length="281" mass="31800">MRYAQIVLGPAGAGKSTYCAALQQFGLDTQRVINVVNLDPAAEKFAYDACADIRELVEVDDVMEVEDVTYGPNGGLIFCMEYLMQPDGLEWLRDALGETEDDYTLFDCPGQIELYTHMDVMRNLLDVLQSWNFRICAVFVLDSHYMVDASKFLSGSLTALSAMMKLEVPHVNLLSKMDLLDKKSRSQLSMFLDPDVHELLSSDHMGSRFNKKYQKLTAALARTLDDHSLVRYVPINIRKQDSIQNALIMIDSRIQYGEDLDVKTKDFDYADPEDQEPPGDD</sequence>
<reference evidence="8" key="3">
    <citation type="submission" date="2019-06" db="EMBL/GenBank/DDBJ databases">
        <authorList>
            <person name="Poynton C."/>
            <person name="Hasenbein S."/>
            <person name="Benoit J.B."/>
            <person name="Sepulveda M.S."/>
            <person name="Poelchau M.F."/>
            <person name="Murali S.C."/>
            <person name="Chen S."/>
            <person name="Glastad K.M."/>
            <person name="Werren J.H."/>
            <person name="Vineis J.H."/>
            <person name="Bowen J.L."/>
            <person name="Friedrich M."/>
            <person name="Jones J."/>
            <person name="Robertson H.M."/>
            <person name="Feyereisen R."/>
            <person name="Mechler-Hickson A."/>
            <person name="Mathers N."/>
            <person name="Lee C.E."/>
            <person name="Colbourne J.K."/>
            <person name="Biales A."/>
            <person name="Johnston J.S."/>
            <person name="Wellborn G.A."/>
            <person name="Rosendale A.J."/>
            <person name="Cridge A.G."/>
            <person name="Munoz-Torres M.C."/>
            <person name="Bain P.A."/>
            <person name="Manny A.R."/>
            <person name="Major K.M."/>
            <person name="Lambert F.N."/>
            <person name="Vulpe C.D."/>
            <person name="Tuck P."/>
            <person name="Blalock B.J."/>
            <person name="Lin Y.-Y."/>
            <person name="Smith M.E."/>
            <person name="Ochoa-Acuna H."/>
            <person name="Chen M.-J.M."/>
            <person name="Childers C.P."/>
            <person name="Qu J."/>
            <person name="Dugan S."/>
            <person name="Lee S.L."/>
            <person name="Chao H."/>
            <person name="Dinh H."/>
            <person name="Han Y."/>
            <person name="Doddapaneni H."/>
            <person name="Worley K.C."/>
            <person name="Muzny D.M."/>
            <person name="Gibbs R.A."/>
            <person name="Richards S."/>
        </authorList>
    </citation>
    <scope>NUCLEOTIDE SEQUENCE</scope>
    <source>
        <strain evidence="8">HAZT.00-mixed</strain>
        <tissue evidence="8">Whole organism</tissue>
    </source>
</reference>
<dbReference type="RefSeq" id="XP_018017681.1">
    <property type="nucleotide sequence ID" value="XM_018162192.2"/>
</dbReference>
<keyword evidence="9" id="KW-1185">Reference proteome</keyword>
<dbReference type="KEGG" id="hazt:108674255"/>
<keyword evidence="6 7" id="KW-0342">GTP-binding</keyword>
<dbReference type="OrthoDB" id="5839at2759"/>
<evidence type="ECO:0000313" key="9">
    <source>
        <dbReference type="Proteomes" id="UP000694843"/>
    </source>
</evidence>
<dbReference type="InterPro" id="IPR030228">
    <property type="entry name" value="Gpn3"/>
</dbReference>
<dbReference type="SUPFAM" id="SSF52540">
    <property type="entry name" value="P-loop containing nucleoside triphosphate hydrolases"/>
    <property type="match status" value="1"/>
</dbReference>
<dbReference type="FunFam" id="3.40.50.300:FF:000616">
    <property type="entry name" value="GPN-loop GTPase 3"/>
    <property type="match status" value="1"/>
</dbReference>
<evidence type="ECO:0000256" key="2">
    <source>
        <dbReference type="ARBA" id="ARBA00005290"/>
    </source>
</evidence>
<dbReference type="GeneID" id="108674255"/>
<dbReference type="AlphaFoldDB" id="A0A6A0H9D5"/>
<reference evidence="10" key="4">
    <citation type="submission" date="2025-04" db="UniProtKB">
        <authorList>
            <consortium name="RefSeq"/>
        </authorList>
    </citation>
    <scope>IDENTIFICATION</scope>
    <source>
        <tissue evidence="10">Whole organism</tissue>
    </source>
</reference>
<evidence type="ECO:0000256" key="5">
    <source>
        <dbReference type="ARBA" id="ARBA00022801"/>
    </source>
</evidence>
<protein>
    <recommendedName>
        <fullName evidence="3 7">GPN-loop GTPase 3</fullName>
    </recommendedName>
</protein>
<dbReference type="CDD" id="cd17872">
    <property type="entry name" value="GPN3"/>
    <property type="match status" value="1"/>
</dbReference>
<keyword evidence="4 7" id="KW-0547">Nucleotide-binding</keyword>
<comment type="subunit">
    <text evidence="7">Binds to RNA polymerase II (RNAPII).</text>
</comment>
<evidence type="ECO:0000256" key="3">
    <source>
        <dbReference type="ARBA" id="ARBA00014587"/>
    </source>
</evidence>
<evidence type="ECO:0000256" key="7">
    <source>
        <dbReference type="RuleBase" id="RU365059"/>
    </source>
</evidence>
<dbReference type="InterPro" id="IPR004130">
    <property type="entry name" value="Gpn"/>
</dbReference>
<organism evidence="8">
    <name type="scientific">Hyalella azteca</name>
    <name type="common">Amphipod</name>
    <dbReference type="NCBI Taxonomy" id="294128"/>
    <lineage>
        <taxon>Eukaryota</taxon>
        <taxon>Metazoa</taxon>
        <taxon>Ecdysozoa</taxon>
        <taxon>Arthropoda</taxon>
        <taxon>Crustacea</taxon>
        <taxon>Multicrustacea</taxon>
        <taxon>Malacostraca</taxon>
        <taxon>Eumalacostraca</taxon>
        <taxon>Peracarida</taxon>
        <taxon>Amphipoda</taxon>
        <taxon>Senticaudata</taxon>
        <taxon>Talitrida</taxon>
        <taxon>Talitroidea</taxon>
        <taxon>Hyalellidae</taxon>
        <taxon>Hyalella</taxon>
    </lineage>
</organism>
<dbReference type="InterPro" id="IPR027417">
    <property type="entry name" value="P-loop_NTPase"/>
</dbReference>
<reference evidence="8" key="2">
    <citation type="journal article" date="2018" name="Environ. Sci. Technol.">
        <title>The Toxicogenome of Hyalella azteca: A Model for Sediment Ecotoxicology and Evolutionary Toxicology.</title>
        <authorList>
            <person name="Poynton H.C."/>
            <person name="Hasenbein S."/>
            <person name="Benoit J.B."/>
            <person name="Sepulveda M.S."/>
            <person name="Poelchau M.F."/>
            <person name="Hughes D.S.T."/>
            <person name="Murali S.C."/>
            <person name="Chen S."/>
            <person name="Glastad K.M."/>
            <person name="Goodisman M.A.D."/>
            <person name="Werren J.H."/>
            <person name="Vineis J.H."/>
            <person name="Bowen J.L."/>
            <person name="Friedrich M."/>
            <person name="Jones J."/>
            <person name="Robertson H.M."/>
            <person name="Feyereisen R."/>
            <person name="Mechler-Hickson A."/>
            <person name="Mathers N."/>
            <person name="Lee C.E."/>
            <person name="Colbourne J.K."/>
            <person name="Biales A."/>
            <person name="Johnston J.S."/>
            <person name="Wellborn G.A."/>
            <person name="Rosendale A.J."/>
            <person name="Cridge A.G."/>
            <person name="Munoz-Torres M.C."/>
            <person name="Bain P.A."/>
            <person name="Manny A.R."/>
            <person name="Major K.M."/>
            <person name="Lambert F.N."/>
            <person name="Vulpe C.D."/>
            <person name="Tuck P."/>
            <person name="Blalock B.J."/>
            <person name="Lin Y.Y."/>
            <person name="Smith M.E."/>
            <person name="Ochoa-Acuna H."/>
            <person name="Chen M.M."/>
            <person name="Childers C.P."/>
            <person name="Qu J."/>
            <person name="Dugan S."/>
            <person name="Lee S.L."/>
            <person name="Chao H."/>
            <person name="Dinh H."/>
            <person name="Han Y."/>
            <person name="Doddapaneni H."/>
            <person name="Worley K.C."/>
            <person name="Muzny D.M."/>
            <person name="Gibbs R.A."/>
            <person name="Richards S."/>
        </authorList>
    </citation>
    <scope>NUCLEOTIDE SEQUENCE</scope>
    <source>
        <strain evidence="8">HAZT.00-mixed</strain>
        <tissue evidence="8">Whole organism</tissue>
    </source>
</reference>
<reference evidence="8" key="1">
    <citation type="submission" date="2014-08" db="EMBL/GenBank/DDBJ databases">
        <authorList>
            <person name="Murali S."/>
            <person name="Richards S."/>
            <person name="Bandaranaike D."/>
            <person name="Bellair M."/>
            <person name="Blankenburg K."/>
            <person name="Chao H."/>
            <person name="Dinh H."/>
            <person name="Doddapaneni H."/>
            <person name="Dugan-Rocha S."/>
            <person name="Elkadiri S."/>
            <person name="Gnanaolivu R."/>
            <person name="Hughes D."/>
            <person name="Lee S."/>
            <person name="Li M."/>
            <person name="Ming W."/>
            <person name="Munidasa M."/>
            <person name="Muniz J."/>
            <person name="Nguyen L."/>
            <person name="Osuji N."/>
            <person name="Pu L.-L."/>
            <person name="Puazo M."/>
            <person name="Skinner E."/>
            <person name="Qu C."/>
            <person name="Quiroz J."/>
            <person name="Raj R."/>
            <person name="Weissenberger G."/>
            <person name="Xin Y."/>
            <person name="Zou X."/>
            <person name="Han Y."/>
            <person name="Worley K."/>
            <person name="Muzny D."/>
            <person name="Gibbs R."/>
        </authorList>
    </citation>
    <scope>NUCLEOTIDE SEQUENCE</scope>
    <source>
        <strain evidence="8">HAZT.00-mixed</strain>
        <tissue evidence="8">Whole organism</tissue>
    </source>
</reference>
<comment type="similarity">
    <text evidence="2 7">Belongs to the GPN-loop GTPase family.</text>
</comment>
<dbReference type="GO" id="GO:0003924">
    <property type="term" value="F:GTPase activity"/>
    <property type="evidence" value="ECO:0007669"/>
    <property type="project" value="TreeGrafter"/>
</dbReference>
<name>A0A6A0H9D5_HYAAZ</name>
<evidence type="ECO:0000256" key="6">
    <source>
        <dbReference type="ARBA" id="ARBA00023134"/>
    </source>
</evidence>
<dbReference type="Pfam" id="PF03029">
    <property type="entry name" value="ATP_bind_1"/>
    <property type="match status" value="1"/>
</dbReference>
<dbReference type="Gene3D" id="3.40.50.300">
    <property type="entry name" value="P-loop containing nucleotide triphosphate hydrolases"/>
    <property type="match status" value="1"/>
</dbReference>
<keyword evidence="5 7" id="KW-0378">Hydrolase</keyword>
<evidence type="ECO:0000313" key="10">
    <source>
        <dbReference type="RefSeq" id="XP_018017681.1"/>
    </source>
</evidence>
<dbReference type="Proteomes" id="UP000694843">
    <property type="component" value="Unplaced"/>
</dbReference>
<comment type="function">
    <text evidence="7">Small GTPase required for proper nuclear import of RNA polymerase II and III (RNAPII and RNAPIII). May act at an RNAP assembly step prior to nuclear import.</text>
</comment>
<gene>
    <name evidence="10" type="primary">LOC108674255</name>
    <name evidence="8" type="ORF">HAZT_HAZT005342</name>
</gene>
<dbReference type="GO" id="GO:0005525">
    <property type="term" value="F:GTP binding"/>
    <property type="evidence" value="ECO:0007669"/>
    <property type="project" value="UniProtKB-KW"/>
</dbReference>
<evidence type="ECO:0000313" key="8">
    <source>
        <dbReference type="EMBL" id="KAA0201615.1"/>
    </source>
</evidence>
<comment type="function">
    <text evidence="1">Small GTPase required for proper localization of RNA polymerase II (RNAPII). May act at an RNAP assembly step prior to nuclear import.</text>
</comment>
<proteinExistence type="inferred from homology"/>
<evidence type="ECO:0000256" key="1">
    <source>
        <dbReference type="ARBA" id="ARBA00002411"/>
    </source>
</evidence>
<evidence type="ECO:0000256" key="4">
    <source>
        <dbReference type="ARBA" id="ARBA00022741"/>
    </source>
</evidence>